<dbReference type="KEGG" id="rde:RD1_C0003"/>
<dbReference type="EMBL" id="CP000466">
    <property type="protein sequence ID" value="ABI93468.1"/>
    <property type="molecule type" value="Genomic_DNA"/>
</dbReference>
<sequence length="216" mass="23745">MRRAVIVKQPTCVRIAPDQETVLPLKLLQLLTVRKPGRTVAVARQPEIGIGPGGHAPVLKPEDSAHKHEGTEDQPLPAAFTRRLIEEGEDERGGHQRAEHRPEGHRSDQPSEHDGRENQPTEEAEQTPEDEHDTPHQEAPSSLGAGEGVSHSAKALRSCSRERLRISRSSIAVALESRSARSMSAPPRITLRRVSSLRCLVASLFFSACRRALAWA</sequence>
<protein>
    <submittedName>
        <fullName evidence="2">Uncharacterized protein</fullName>
    </submittedName>
</protein>
<reference evidence="2 3" key="1">
    <citation type="journal article" date="2007" name="J. Bacteriol.">
        <title>The complete genome sequence of Roseobacter denitrificans reveals a mixotrophic rather than photosynthetic metabolism.</title>
        <authorList>
            <person name="Swingley W.D."/>
            <person name="Sadekar S."/>
            <person name="Mastrian S.D."/>
            <person name="Matthies H.J."/>
            <person name="Hao J."/>
            <person name="Ramos H."/>
            <person name="Acharya C.R."/>
            <person name="Conrad A.L."/>
            <person name="Taylor H.L."/>
            <person name="Dejesa L.C."/>
            <person name="Shah M.K."/>
            <person name="O'huallachain M.E."/>
            <person name="Lince M.T."/>
            <person name="Blankenship R.E."/>
            <person name="Beatty J.T."/>
            <person name="Touchman J.W."/>
        </authorList>
    </citation>
    <scope>NUCLEOTIDE SEQUENCE [LARGE SCALE GENOMIC DNA]</scope>
    <source>
        <strain evidence="3">ATCC 33942 / OCh 114</strain>
        <plasmid evidence="2 3">pTB3</plasmid>
    </source>
</reference>
<name>Q07GD1_ROSDO</name>
<feature type="region of interest" description="Disordered" evidence="1">
    <location>
        <begin position="47"/>
        <end position="160"/>
    </location>
</feature>
<organism evidence="2 3">
    <name type="scientific">Roseobacter denitrificans (strain ATCC 33942 / OCh 114)</name>
    <name type="common">Erythrobacter sp. (strain OCh 114)</name>
    <name type="synonym">Roseobacter denitrificans</name>
    <dbReference type="NCBI Taxonomy" id="375451"/>
    <lineage>
        <taxon>Bacteria</taxon>
        <taxon>Pseudomonadati</taxon>
        <taxon>Pseudomonadota</taxon>
        <taxon>Alphaproteobacteria</taxon>
        <taxon>Rhodobacterales</taxon>
        <taxon>Roseobacteraceae</taxon>
        <taxon>Roseobacter</taxon>
    </lineage>
</organism>
<accession>Q07GD1</accession>
<feature type="compositionally biased region" description="Acidic residues" evidence="1">
    <location>
        <begin position="120"/>
        <end position="132"/>
    </location>
</feature>
<keyword evidence="3" id="KW-1185">Reference proteome</keyword>
<geneLocation type="plasmid" evidence="2 3">
    <name>pTB3</name>
</geneLocation>
<dbReference type="HOGENOM" id="CLU_1276804_0_0_5"/>
<gene>
    <name evidence="2" type="ordered locus">RD1_C0003</name>
</gene>
<proteinExistence type="predicted"/>
<dbReference type="AlphaFoldDB" id="Q07GD1"/>
<keyword evidence="2" id="KW-0614">Plasmid</keyword>
<feature type="compositionally biased region" description="Basic and acidic residues" evidence="1">
    <location>
        <begin position="83"/>
        <end position="119"/>
    </location>
</feature>
<dbReference type="Proteomes" id="UP000007029">
    <property type="component" value="Plasmid pTB3"/>
</dbReference>
<feature type="compositionally biased region" description="Basic and acidic residues" evidence="1">
    <location>
        <begin position="60"/>
        <end position="71"/>
    </location>
</feature>
<evidence type="ECO:0000313" key="3">
    <source>
        <dbReference type="Proteomes" id="UP000007029"/>
    </source>
</evidence>
<evidence type="ECO:0000313" key="2">
    <source>
        <dbReference type="EMBL" id="ABI93468.1"/>
    </source>
</evidence>
<evidence type="ECO:0000256" key="1">
    <source>
        <dbReference type="SAM" id="MobiDB-lite"/>
    </source>
</evidence>